<dbReference type="Proteomes" id="UP000253472">
    <property type="component" value="Unassembled WGS sequence"/>
</dbReference>
<dbReference type="PROSITE" id="PS51450">
    <property type="entry name" value="LRR"/>
    <property type="match status" value="4"/>
</dbReference>
<dbReference type="Pfam" id="PF00560">
    <property type="entry name" value="LRR_1"/>
    <property type="match status" value="1"/>
</dbReference>
<dbReference type="InterPro" id="IPR003591">
    <property type="entry name" value="Leu-rich_rpt_typical-subtyp"/>
</dbReference>
<protein>
    <submittedName>
        <fullName evidence="4">Toll-like receptor 3</fullName>
    </submittedName>
</protein>
<comment type="caution">
    <text evidence="4">The sequence shown here is derived from an EMBL/GenBank/DDBJ whole genome shotgun (WGS) entry which is preliminary data.</text>
</comment>
<organism evidence="4 5">
    <name type="scientific">Candida viswanathii</name>
    <dbReference type="NCBI Taxonomy" id="5486"/>
    <lineage>
        <taxon>Eukaryota</taxon>
        <taxon>Fungi</taxon>
        <taxon>Dikarya</taxon>
        <taxon>Ascomycota</taxon>
        <taxon>Saccharomycotina</taxon>
        <taxon>Pichiomycetes</taxon>
        <taxon>Debaryomycetaceae</taxon>
        <taxon>Candida/Lodderomyces clade</taxon>
        <taxon>Candida</taxon>
    </lineage>
</organism>
<evidence type="ECO:0000313" key="5">
    <source>
        <dbReference type="Proteomes" id="UP000253472"/>
    </source>
</evidence>
<dbReference type="InterPro" id="IPR050328">
    <property type="entry name" value="Dev_Immune_Receptor"/>
</dbReference>
<gene>
    <name evidence="4" type="primary">TLR3_0</name>
    <name evidence="4" type="ORF">Cantr_03421</name>
</gene>
<dbReference type="InterPro" id="IPR032675">
    <property type="entry name" value="LRR_dom_sf"/>
</dbReference>
<keyword evidence="5" id="KW-1185">Reference proteome</keyword>
<proteinExistence type="predicted"/>
<evidence type="ECO:0000256" key="1">
    <source>
        <dbReference type="ARBA" id="ARBA00022614"/>
    </source>
</evidence>
<accession>A0A367YM67</accession>
<name>A0A367YM67_9ASCO</name>
<dbReference type="PANTHER" id="PTHR24373">
    <property type="entry name" value="SLIT RELATED LEUCINE-RICH REPEAT NEURONAL PROTEIN"/>
    <property type="match status" value="1"/>
</dbReference>
<dbReference type="STRING" id="5486.A0A367YM67"/>
<keyword evidence="4" id="KW-0675">Receptor</keyword>
<keyword evidence="2" id="KW-0732">Signal</keyword>
<dbReference type="InterPro" id="IPR001611">
    <property type="entry name" value="Leu-rich_rpt"/>
</dbReference>
<keyword evidence="3" id="KW-0677">Repeat</keyword>
<dbReference type="PANTHER" id="PTHR24373:SF275">
    <property type="entry name" value="TIR DOMAIN-CONTAINING PROTEIN"/>
    <property type="match status" value="1"/>
</dbReference>
<evidence type="ECO:0000313" key="4">
    <source>
        <dbReference type="EMBL" id="RCK66973.1"/>
    </source>
</evidence>
<reference evidence="4 5" key="1">
    <citation type="submission" date="2018-06" db="EMBL/GenBank/DDBJ databases">
        <title>Whole genome sequencing of Candida tropicalis (genome annotated by CSBL at Korea University).</title>
        <authorList>
            <person name="Ahn J."/>
        </authorList>
    </citation>
    <scope>NUCLEOTIDE SEQUENCE [LARGE SCALE GENOMIC DNA]</scope>
    <source>
        <strain evidence="4 5">ATCC 20962</strain>
    </source>
</reference>
<sequence>MAIKPAASLKPSDQTKGPMLFALPPELISTTLSNLSSDELQYYFNVLELVSSAEIHDSYLPIRKIALLCYYSDKPLIITNSVAKNQHHHHYPDGVELSIEELHLLRSKGIVIKPKQTNILINDDNCDCGCYNVSYIKFIEQLMDLLPYVNTCCPKINLVLNLTTDKLYNFAILNNFFERIQFIEVLAIKYTGDKIINFQNLKIQKIQLQFFNLNKLLSHLQVNNIANAQHLELRYNLINNLYFIPLNSNLVSLNLSNNNLVCINDANFNWKILHNLETLDLSNNNIVELNLSGNSTANYRLKRLNLFANSLRKVPNFNNCKLFRQLEEINLSRNSIATLPDNAFPPTLKSLWLKGNYLPDLMRSLSGRVFPKSLNYLDLTYCRILLTGQDDEQEAIRKLIEAEQLHKLKVLELEF</sequence>
<dbReference type="Gene3D" id="3.80.10.10">
    <property type="entry name" value="Ribonuclease Inhibitor"/>
    <property type="match status" value="1"/>
</dbReference>
<evidence type="ECO:0000256" key="2">
    <source>
        <dbReference type="ARBA" id="ARBA00022729"/>
    </source>
</evidence>
<dbReference type="OrthoDB" id="676979at2759"/>
<dbReference type="SMART" id="SM00369">
    <property type="entry name" value="LRR_TYP"/>
    <property type="match status" value="3"/>
</dbReference>
<evidence type="ECO:0000256" key="3">
    <source>
        <dbReference type="ARBA" id="ARBA00022737"/>
    </source>
</evidence>
<keyword evidence="1" id="KW-0433">Leucine-rich repeat</keyword>
<dbReference type="EMBL" id="QLNQ01000001">
    <property type="protein sequence ID" value="RCK66973.1"/>
    <property type="molecule type" value="Genomic_DNA"/>
</dbReference>
<dbReference type="SUPFAM" id="SSF52058">
    <property type="entry name" value="L domain-like"/>
    <property type="match status" value="1"/>
</dbReference>
<dbReference type="AlphaFoldDB" id="A0A367YM67"/>